<accession>A0A1V8T7M6</accession>
<name>A0A1V8T7M6_9PEZI</name>
<comment type="caution">
    <text evidence="1">The sequence shown here is derived from an EMBL/GenBank/DDBJ whole genome shotgun (WGS) entry which is preliminary data.</text>
</comment>
<keyword evidence="2" id="KW-1185">Reference proteome</keyword>
<proteinExistence type="predicted"/>
<dbReference type="EMBL" id="NAJO01000014">
    <property type="protein sequence ID" value="OQO07416.1"/>
    <property type="molecule type" value="Genomic_DNA"/>
</dbReference>
<reference evidence="2" key="1">
    <citation type="submission" date="2017-03" db="EMBL/GenBank/DDBJ databases">
        <title>Genomes of endolithic fungi from Antarctica.</title>
        <authorList>
            <person name="Coleine C."/>
            <person name="Masonjones S."/>
            <person name="Stajich J.E."/>
        </authorList>
    </citation>
    <scope>NUCLEOTIDE SEQUENCE [LARGE SCALE GENOMIC DNA]</scope>
    <source>
        <strain evidence="2">CCFEE 5527</strain>
    </source>
</reference>
<evidence type="ECO:0000313" key="1">
    <source>
        <dbReference type="EMBL" id="OQO07416.1"/>
    </source>
</evidence>
<sequence length="690" mass="77787">MAPQPSYDMAVRFARRNSQDGKRATVEVALCPLLALPPRLQRAIFDLAFPDTPELMLKWRPGSQTSDVPQRRTRAPKWSHKVNEWLVSKAFFAAAARAWMGNQTWHSSLPRVFANPCYGFLKRNNTLFLRYAAHMHVWPKTSGVIKDMSFLQNLRCLTFHLAPLDMRIGGEDGTEHILSDRALSLLLGNLGLLEHDRRHLEGVIAVYVDCDDYMAARAPTAAATHWLGRNARRLESVILSLITKPMKASKPKAAPFAWKSTVERDSEHSRSAVSATASLLVSTIKWSATEWAAGTKIDWAEGLTCTRVAPTPAPLQDQVQLLCKAVPVRFIPFRLFDLPQELQDLVFGFAYPAEPTTRWIFPNEWKLREVEKRRRSLEYVMQPFPRFKIDDWLVSKRYFVGAATAQLGSAVWKTPRAFRLRNDVATQMLRQFIQHIEVNLYQIDEIANSWPGLRHLTVTIAHEWAPLCDQIGKYVWQEHFTDNEVYSLVTHYDLVHVRGLQSFTLKVGHCLYADTDPARNMLDANAARLEAVLRRRVMQPKPSPQWQFLVAHVPIYCGSKVYWTEPSTLKSATSTSNAPVKPITTQPSVLVESAGTFAYPQTTAATAFVAGKTYSAVLPGNVNGTTSRASVNPADPGLRLVPSKVGLRTRTAHPPALRRNAVPSRDTQSARCVVDQGLRKKFAELLRRKN</sequence>
<protein>
    <submittedName>
        <fullName evidence="1">Uncharacterized protein</fullName>
    </submittedName>
</protein>
<organism evidence="1 2">
    <name type="scientific">Cryoendolithus antarcticus</name>
    <dbReference type="NCBI Taxonomy" id="1507870"/>
    <lineage>
        <taxon>Eukaryota</taxon>
        <taxon>Fungi</taxon>
        <taxon>Dikarya</taxon>
        <taxon>Ascomycota</taxon>
        <taxon>Pezizomycotina</taxon>
        <taxon>Dothideomycetes</taxon>
        <taxon>Dothideomycetidae</taxon>
        <taxon>Cladosporiales</taxon>
        <taxon>Cladosporiaceae</taxon>
        <taxon>Cryoendolithus</taxon>
    </lineage>
</organism>
<dbReference type="OrthoDB" id="3834359at2759"/>
<dbReference type="AlphaFoldDB" id="A0A1V8T7M6"/>
<dbReference type="STRING" id="1507870.A0A1V8T7M6"/>
<dbReference type="InParanoid" id="A0A1V8T7M6"/>
<dbReference type="Proteomes" id="UP000192596">
    <property type="component" value="Unassembled WGS sequence"/>
</dbReference>
<gene>
    <name evidence="1" type="ORF">B0A48_07113</name>
</gene>
<evidence type="ECO:0000313" key="2">
    <source>
        <dbReference type="Proteomes" id="UP000192596"/>
    </source>
</evidence>